<sequence>MISKNIEINPDAWERWEDYKKDEFGSLIWGIETLAELSGMVWNRLDPTVYDLFEL</sequence>
<accession>A0A942TNZ1</accession>
<name>A0A942TNZ1_9BACI</name>
<evidence type="ECO:0000313" key="2">
    <source>
        <dbReference type="Proteomes" id="UP000682713"/>
    </source>
</evidence>
<dbReference type="Proteomes" id="UP000682713">
    <property type="component" value="Unassembled WGS sequence"/>
</dbReference>
<comment type="caution">
    <text evidence="1">The sequence shown here is derived from an EMBL/GenBank/DDBJ whole genome shotgun (WGS) entry which is preliminary data.</text>
</comment>
<organism evidence="1 2">
    <name type="scientific">Lederbergia citrisecunda</name>
    <dbReference type="NCBI Taxonomy" id="2833583"/>
    <lineage>
        <taxon>Bacteria</taxon>
        <taxon>Bacillati</taxon>
        <taxon>Bacillota</taxon>
        <taxon>Bacilli</taxon>
        <taxon>Bacillales</taxon>
        <taxon>Bacillaceae</taxon>
        <taxon>Lederbergia</taxon>
    </lineage>
</organism>
<proteinExistence type="predicted"/>
<keyword evidence="2" id="KW-1185">Reference proteome</keyword>
<reference evidence="1 2" key="1">
    <citation type="submission" date="2021-05" db="EMBL/GenBank/DDBJ databases">
        <title>Novel Bacillus species.</title>
        <authorList>
            <person name="Liu G."/>
        </authorList>
    </citation>
    <scope>NUCLEOTIDE SEQUENCE [LARGE SCALE GENOMIC DNA]</scope>
    <source>
        <strain evidence="1 2">FJAT-49732</strain>
    </source>
</reference>
<gene>
    <name evidence="1" type="ORF">KHA93_06585</name>
</gene>
<protein>
    <submittedName>
        <fullName evidence="1">Uncharacterized protein</fullName>
    </submittedName>
</protein>
<evidence type="ECO:0000313" key="1">
    <source>
        <dbReference type="EMBL" id="MBS4199319.1"/>
    </source>
</evidence>
<dbReference type="RefSeq" id="WP_213110009.1">
    <property type="nucleotide sequence ID" value="NZ_JAGYPJ010000001.1"/>
</dbReference>
<dbReference type="AlphaFoldDB" id="A0A942TNZ1"/>
<dbReference type="EMBL" id="JAGYPJ010000001">
    <property type="protein sequence ID" value="MBS4199319.1"/>
    <property type="molecule type" value="Genomic_DNA"/>
</dbReference>